<feature type="binding site" evidence="13">
    <location>
        <position position="254"/>
    </location>
    <ligand>
        <name>NADPH</name>
        <dbReference type="ChEBI" id="CHEBI:57783"/>
    </ligand>
</feature>
<feature type="binding site" evidence="13">
    <location>
        <position position="253"/>
    </location>
    <ligand>
        <name>sn-glycerol 3-phosphate</name>
        <dbReference type="ChEBI" id="CHEBI:57597"/>
    </ligand>
</feature>
<evidence type="ECO:0000256" key="2">
    <source>
        <dbReference type="ARBA" id="ARBA00022516"/>
    </source>
</evidence>
<dbReference type="InterPro" id="IPR036291">
    <property type="entry name" value="NAD(P)-bd_dom_sf"/>
</dbReference>
<dbReference type="HAMAP" id="MF_00394">
    <property type="entry name" value="NAD_Glyc3P_dehydrog"/>
    <property type="match status" value="1"/>
</dbReference>
<comment type="subcellular location">
    <subcellularLocation>
        <location evidence="13">Cytoplasm</location>
    </subcellularLocation>
</comment>
<dbReference type="EMBL" id="CP001230">
    <property type="protein sequence ID" value="ACO04028.1"/>
    <property type="molecule type" value="Genomic_DNA"/>
</dbReference>
<dbReference type="Gene3D" id="3.40.50.720">
    <property type="entry name" value="NAD(P)-binding Rossmann-like Domain"/>
    <property type="match status" value="1"/>
</dbReference>
<proteinExistence type="inferred from homology"/>
<feature type="binding site" evidence="13">
    <location>
        <position position="280"/>
    </location>
    <ligand>
        <name>NADPH</name>
        <dbReference type="ChEBI" id="CHEBI:57783"/>
    </ligand>
</feature>
<dbReference type="AlphaFoldDB" id="C0QRF4"/>
<evidence type="ECO:0000313" key="21">
    <source>
        <dbReference type="Proteomes" id="UP000001366"/>
    </source>
</evidence>
<dbReference type="EC" id="1.1.1.94" evidence="10 13"/>
<dbReference type="InterPro" id="IPR006168">
    <property type="entry name" value="G3P_DH_NAD-dep"/>
</dbReference>
<evidence type="ECO:0000256" key="12">
    <source>
        <dbReference type="ARBA" id="ARBA00080511"/>
    </source>
</evidence>
<evidence type="ECO:0000256" key="9">
    <source>
        <dbReference type="ARBA" id="ARBA00052716"/>
    </source>
</evidence>
<dbReference type="GO" id="GO:0006650">
    <property type="term" value="P:glycerophospholipid metabolic process"/>
    <property type="evidence" value="ECO:0007669"/>
    <property type="project" value="UniProtKB-UniRule"/>
</dbReference>
<feature type="binding site" evidence="13">
    <location>
        <position position="14"/>
    </location>
    <ligand>
        <name>NADPH</name>
        <dbReference type="ChEBI" id="CHEBI:57783"/>
    </ligand>
</feature>
<feature type="binding site" evidence="16">
    <location>
        <position position="254"/>
    </location>
    <ligand>
        <name>NAD(+)</name>
        <dbReference type="ChEBI" id="CHEBI:57540"/>
    </ligand>
</feature>
<feature type="binding site" evidence="16">
    <location>
        <begin position="10"/>
        <end position="15"/>
    </location>
    <ligand>
        <name>NAD(+)</name>
        <dbReference type="ChEBI" id="CHEBI:57540"/>
    </ligand>
</feature>
<reference evidence="20 21" key="1">
    <citation type="journal article" date="2009" name="J. Bacteriol.">
        <title>Complete and draft genome sequences of six members of the Aquificales.</title>
        <authorList>
            <person name="Reysenbach A.L."/>
            <person name="Hamamura N."/>
            <person name="Podar M."/>
            <person name="Griffiths E."/>
            <person name="Ferreira S."/>
            <person name="Hochstein R."/>
            <person name="Heidelberg J."/>
            <person name="Johnson J."/>
            <person name="Mead D."/>
            <person name="Pohorille A."/>
            <person name="Sarmiento M."/>
            <person name="Schweighofer K."/>
            <person name="Seshadri R."/>
            <person name="Voytek M.A."/>
        </authorList>
    </citation>
    <scope>NUCLEOTIDE SEQUENCE [LARGE SCALE GENOMIC DNA]</scope>
    <source>
        <strain evidence="21">DSM 14350 / EX-H1</strain>
    </source>
</reference>
<dbReference type="GO" id="GO:0008654">
    <property type="term" value="P:phospholipid biosynthetic process"/>
    <property type="evidence" value="ECO:0007669"/>
    <property type="project" value="UniProtKB-KW"/>
</dbReference>
<dbReference type="SUPFAM" id="SSF48179">
    <property type="entry name" value="6-phosphogluconate dehydrogenase C-terminal domain-like"/>
    <property type="match status" value="1"/>
</dbReference>
<dbReference type="PRINTS" id="PR00077">
    <property type="entry name" value="GPDHDRGNASE"/>
</dbReference>
<dbReference type="InterPro" id="IPR008927">
    <property type="entry name" value="6-PGluconate_DH-like_C_sf"/>
</dbReference>
<dbReference type="FunFam" id="1.10.1040.10:FF:000001">
    <property type="entry name" value="Glycerol-3-phosphate dehydrogenase [NAD(P)+]"/>
    <property type="match status" value="1"/>
</dbReference>
<keyword evidence="6 13" id="KW-0443">Lipid metabolism</keyword>
<evidence type="ECO:0000256" key="8">
    <source>
        <dbReference type="ARBA" id="ARBA00023264"/>
    </source>
</evidence>
<dbReference type="Pfam" id="PF07479">
    <property type="entry name" value="NAD_Gly3P_dh_C"/>
    <property type="match status" value="1"/>
</dbReference>
<keyword evidence="3 13" id="KW-0521">NADP</keyword>
<evidence type="ECO:0000256" key="3">
    <source>
        <dbReference type="ARBA" id="ARBA00022857"/>
    </source>
</evidence>
<keyword evidence="13" id="KW-0963">Cytoplasm</keyword>
<comment type="similarity">
    <text evidence="1 13 17">Belongs to the NAD-dependent glycerol-3-phosphate dehydrogenase family.</text>
</comment>
<feature type="binding site" evidence="13">
    <location>
        <position position="106"/>
    </location>
    <ligand>
        <name>NADPH</name>
        <dbReference type="ChEBI" id="CHEBI:57783"/>
    </ligand>
</feature>
<feature type="binding site" evidence="13">
    <location>
        <position position="243"/>
    </location>
    <ligand>
        <name>sn-glycerol 3-phosphate</name>
        <dbReference type="ChEBI" id="CHEBI:57597"/>
    </ligand>
</feature>
<dbReference type="PaxDb" id="123214-PERMA_1482"/>
<dbReference type="OrthoDB" id="9812273at2"/>
<feature type="binding site" evidence="13">
    <location>
        <position position="51"/>
    </location>
    <ligand>
        <name>NADPH</name>
        <dbReference type="ChEBI" id="CHEBI:57783"/>
    </ligand>
</feature>
<dbReference type="Gene3D" id="1.10.1040.10">
    <property type="entry name" value="N-(1-d-carboxylethyl)-l-norvaline Dehydrogenase, domain 2"/>
    <property type="match status" value="1"/>
</dbReference>
<protein>
    <recommendedName>
        <fullName evidence="11 13">Glycerol-3-phosphate dehydrogenase [NAD(P)+]</fullName>
        <ecNumber evidence="10 13">1.1.1.94</ecNumber>
    </recommendedName>
    <alternativeName>
        <fullName evidence="13">NAD(P)(+)-dependent glycerol-3-phosphate dehydrogenase</fullName>
    </alternativeName>
    <alternativeName>
        <fullName evidence="12 13">NAD(P)H-dependent dihydroxyacetone-phosphate reductase</fullName>
    </alternativeName>
</protein>
<organism evidence="20 21">
    <name type="scientific">Persephonella marina (strain DSM 14350 / EX-H1)</name>
    <dbReference type="NCBI Taxonomy" id="123214"/>
    <lineage>
        <taxon>Bacteria</taxon>
        <taxon>Pseudomonadati</taxon>
        <taxon>Aquificota</taxon>
        <taxon>Aquificia</taxon>
        <taxon>Aquificales</taxon>
        <taxon>Hydrogenothermaceae</taxon>
        <taxon>Persephonella</taxon>
    </lineage>
</organism>
<evidence type="ECO:0000259" key="18">
    <source>
        <dbReference type="Pfam" id="PF01210"/>
    </source>
</evidence>
<dbReference type="GO" id="GO:0005975">
    <property type="term" value="P:carbohydrate metabolic process"/>
    <property type="evidence" value="ECO:0007669"/>
    <property type="project" value="InterPro"/>
</dbReference>
<feature type="binding site" evidence="15">
    <location>
        <begin position="254"/>
        <end position="255"/>
    </location>
    <ligand>
        <name>substrate</name>
    </ligand>
</feature>
<keyword evidence="7 13" id="KW-0594">Phospholipid biosynthesis</keyword>
<evidence type="ECO:0000256" key="10">
    <source>
        <dbReference type="ARBA" id="ARBA00066687"/>
    </source>
</evidence>
<feature type="binding site" evidence="13">
    <location>
        <position position="136"/>
    </location>
    <ligand>
        <name>sn-glycerol 3-phosphate</name>
        <dbReference type="ChEBI" id="CHEBI:57597"/>
    </ligand>
</feature>
<evidence type="ECO:0000256" key="1">
    <source>
        <dbReference type="ARBA" id="ARBA00011009"/>
    </source>
</evidence>
<evidence type="ECO:0000256" key="14">
    <source>
        <dbReference type="PIRSR" id="PIRSR000114-1"/>
    </source>
</evidence>
<keyword evidence="21" id="KW-1185">Reference proteome</keyword>
<evidence type="ECO:0000256" key="4">
    <source>
        <dbReference type="ARBA" id="ARBA00023002"/>
    </source>
</evidence>
<dbReference type="UniPathway" id="UPA00940"/>
<sequence length="332" mass="35859">MVFEKLTVLGAGSWGTALAQAFSKNFSQITLWGRDERTINEINSIKKNSKYLPDITLSENIRGCTDINEAVKDCDILIVAVPTQSVREVLKKIKYDISIPVISASKGIEINTLKLISDIIKEVLGIQDDLIFALSGPSFAKEVALGLPTAVTLAGNIKIGEKLQEKLNTETFRLYITEDIIGAEIGGAVKNVIAIATGASDGLGLGNNARASLITRGLYEMTKVAKAFGGKPETLYGLAGLGDLVLTATGELSRNRRFGILLGKGYSVEEALKEVGQVVEGVKTVEALKKIQEKFGIELPISEVVYQVVYEGLSPKEAVRILMSRQPKKEGF</sequence>
<dbReference type="FunFam" id="3.40.50.720:FF:000019">
    <property type="entry name" value="Glycerol-3-phosphate dehydrogenase [NAD(P)+]"/>
    <property type="match status" value="1"/>
</dbReference>
<dbReference type="HOGENOM" id="CLU_033449_0_2_0"/>
<keyword evidence="8 13" id="KW-1208">Phospholipid metabolism</keyword>
<dbReference type="GO" id="GO:0046168">
    <property type="term" value="P:glycerol-3-phosphate catabolic process"/>
    <property type="evidence" value="ECO:0007669"/>
    <property type="project" value="InterPro"/>
</dbReference>
<evidence type="ECO:0000259" key="19">
    <source>
        <dbReference type="Pfam" id="PF07479"/>
    </source>
</evidence>
<feature type="binding site" evidence="13">
    <location>
        <position position="34"/>
    </location>
    <ligand>
        <name>NADPH</name>
        <dbReference type="ChEBI" id="CHEBI:57783"/>
    </ligand>
</feature>
<dbReference type="Pfam" id="PF01210">
    <property type="entry name" value="NAD_Gly3P_dh_N"/>
    <property type="match status" value="1"/>
</dbReference>
<keyword evidence="4 13" id="KW-0560">Oxidoreductase</keyword>
<dbReference type="InterPro" id="IPR006109">
    <property type="entry name" value="G3P_DH_NAD-dep_C"/>
</dbReference>
<feature type="binding site" evidence="13">
    <location>
        <position position="278"/>
    </location>
    <ligand>
        <name>NADPH</name>
        <dbReference type="ChEBI" id="CHEBI:57783"/>
    </ligand>
</feature>
<comment type="caution">
    <text evidence="13">Lacks conserved residue(s) required for the propagation of feature annotation.</text>
</comment>
<dbReference type="KEGG" id="pmx:PERMA_1482"/>
<feature type="binding site" evidence="16">
    <location>
        <position position="140"/>
    </location>
    <ligand>
        <name>NAD(+)</name>
        <dbReference type="ChEBI" id="CHEBI:57540"/>
    </ligand>
</feature>
<feature type="binding site" evidence="13">
    <location>
        <position position="13"/>
    </location>
    <ligand>
        <name>NADPH</name>
        <dbReference type="ChEBI" id="CHEBI:57783"/>
    </ligand>
</feature>
<dbReference type="eggNOG" id="COG0240">
    <property type="taxonomic scope" value="Bacteria"/>
</dbReference>
<dbReference type="NCBIfam" id="NF000942">
    <property type="entry name" value="PRK00094.1-4"/>
    <property type="match status" value="1"/>
</dbReference>
<feature type="active site" description="Proton acceptor" evidence="13 14">
    <location>
        <position position="190"/>
    </location>
</feature>
<dbReference type="GO" id="GO:0141153">
    <property type="term" value="F:glycerol-3-phosphate dehydrogenase (NADP+) activity"/>
    <property type="evidence" value="ECO:0007669"/>
    <property type="project" value="RHEA"/>
</dbReference>
<evidence type="ECO:0000256" key="13">
    <source>
        <dbReference type="HAMAP-Rule" id="MF_00394"/>
    </source>
</evidence>
<feature type="binding site" evidence="13">
    <location>
        <position position="190"/>
    </location>
    <ligand>
        <name>sn-glycerol 3-phosphate</name>
        <dbReference type="ChEBI" id="CHEBI:57597"/>
    </ligand>
</feature>
<keyword evidence="13" id="KW-0547">Nucleotide-binding</keyword>
<dbReference type="NCBIfam" id="NF000940">
    <property type="entry name" value="PRK00094.1-2"/>
    <property type="match status" value="1"/>
</dbReference>
<dbReference type="GO" id="GO:0005829">
    <property type="term" value="C:cytosol"/>
    <property type="evidence" value="ECO:0007669"/>
    <property type="project" value="TreeGrafter"/>
</dbReference>
<keyword evidence="2 13" id="KW-0444">Lipid biosynthesis</keyword>
<keyword evidence="5 13" id="KW-0520">NAD</keyword>
<feature type="binding site" evidence="13">
    <location>
        <position position="254"/>
    </location>
    <ligand>
        <name>sn-glycerol 3-phosphate</name>
        <dbReference type="ChEBI" id="CHEBI:57597"/>
    </ligand>
</feature>
<evidence type="ECO:0000256" key="11">
    <source>
        <dbReference type="ARBA" id="ARBA00069372"/>
    </source>
</evidence>
<dbReference type="InterPro" id="IPR013328">
    <property type="entry name" value="6PGD_dom2"/>
</dbReference>
<feature type="binding site" evidence="13">
    <location>
        <position position="138"/>
    </location>
    <ligand>
        <name>sn-glycerol 3-phosphate</name>
        <dbReference type="ChEBI" id="CHEBI:57597"/>
    </ligand>
</feature>
<feature type="binding site" evidence="13">
    <location>
        <position position="106"/>
    </location>
    <ligand>
        <name>sn-glycerol 3-phosphate</name>
        <dbReference type="ChEBI" id="CHEBI:57597"/>
    </ligand>
</feature>
<evidence type="ECO:0000256" key="17">
    <source>
        <dbReference type="RuleBase" id="RU000437"/>
    </source>
</evidence>
<comment type="pathway">
    <text evidence="13">Membrane lipid metabolism; glycerophospholipid metabolism.</text>
</comment>
<feature type="domain" description="Glycerol-3-phosphate dehydrogenase NAD-dependent N-terminal" evidence="18">
    <location>
        <begin position="5"/>
        <end position="156"/>
    </location>
</feature>
<comment type="catalytic activity">
    <reaction evidence="13">
        <text>sn-glycerol 3-phosphate + NAD(+) = dihydroxyacetone phosphate + NADH + H(+)</text>
        <dbReference type="Rhea" id="RHEA:11092"/>
        <dbReference type="ChEBI" id="CHEBI:15378"/>
        <dbReference type="ChEBI" id="CHEBI:57540"/>
        <dbReference type="ChEBI" id="CHEBI:57597"/>
        <dbReference type="ChEBI" id="CHEBI:57642"/>
        <dbReference type="ChEBI" id="CHEBI:57945"/>
        <dbReference type="EC" id="1.1.1.94"/>
    </reaction>
</comment>
<dbReference type="STRING" id="123214.PERMA_1482"/>
<dbReference type="PANTHER" id="PTHR11728">
    <property type="entry name" value="GLYCEROL-3-PHOSPHATE DEHYDROGENASE"/>
    <property type="match status" value="1"/>
</dbReference>
<evidence type="ECO:0000256" key="16">
    <source>
        <dbReference type="PIRSR" id="PIRSR000114-3"/>
    </source>
</evidence>
<dbReference type="PROSITE" id="PS00957">
    <property type="entry name" value="NAD_G3PDH"/>
    <property type="match status" value="1"/>
</dbReference>
<feature type="binding site" evidence="13">
    <location>
        <position position="140"/>
    </location>
    <ligand>
        <name>NADPH</name>
        <dbReference type="ChEBI" id="CHEBI:57783"/>
    </ligand>
</feature>
<feature type="binding site" evidence="13">
    <location>
        <position position="255"/>
    </location>
    <ligand>
        <name>sn-glycerol 3-phosphate</name>
        <dbReference type="ChEBI" id="CHEBI:57597"/>
    </ligand>
</feature>
<dbReference type="InterPro" id="IPR011128">
    <property type="entry name" value="G3P_DH_NAD-dep_N"/>
</dbReference>
<evidence type="ECO:0000256" key="15">
    <source>
        <dbReference type="PIRSR" id="PIRSR000114-2"/>
    </source>
</evidence>
<dbReference type="RefSeq" id="WP_012676266.1">
    <property type="nucleotide sequence ID" value="NC_012440.1"/>
</dbReference>
<dbReference type="GO" id="GO:0051287">
    <property type="term" value="F:NAD binding"/>
    <property type="evidence" value="ECO:0007669"/>
    <property type="project" value="InterPro"/>
</dbReference>
<evidence type="ECO:0000256" key="7">
    <source>
        <dbReference type="ARBA" id="ARBA00023209"/>
    </source>
</evidence>
<dbReference type="PANTHER" id="PTHR11728:SF1">
    <property type="entry name" value="GLYCEROL-3-PHOSPHATE DEHYDROGENASE [NAD(+)] 2, CHLOROPLASTIC"/>
    <property type="match status" value="1"/>
</dbReference>
<evidence type="ECO:0000256" key="5">
    <source>
        <dbReference type="ARBA" id="ARBA00023027"/>
    </source>
</evidence>
<dbReference type="SUPFAM" id="SSF51735">
    <property type="entry name" value="NAD(P)-binding Rossmann-fold domains"/>
    <property type="match status" value="1"/>
</dbReference>
<dbReference type="Proteomes" id="UP000001366">
    <property type="component" value="Chromosome"/>
</dbReference>
<evidence type="ECO:0000313" key="20">
    <source>
        <dbReference type="EMBL" id="ACO04028.1"/>
    </source>
</evidence>
<accession>C0QRF4</accession>
<dbReference type="GO" id="GO:0141152">
    <property type="term" value="F:glycerol-3-phosphate dehydrogenase (NAD+) activity"/>
    <property type="evidence" value="ECO:0007669"/>
    <property type="project" value="RHEA"/>
</dbReference>
<dbReference type="GO" id="GO:0046167">
    <property type="term" value="P:glycerol-3-phosphate biosynthetic process"/>
    <property type="evidence" value="ECO:0007669"/>
    <property type="project" value="UniProtKB-UniRule"/>
</dbReference>
<name>C0QRF4_PERMH</name>
<feature type="binding site" evidence="15">
    <location>
        <position position="106"/>
    </location>
    <ligand>
        <name>substrate</name>
    </ligand>
</feature>
<comment type="catalytic activity">
    <reaction evidence="9">
        <text>sn-glycerol 3-phosphate + NADP(+) = dihydroxyacetone phosphate + NADPH + H(+)</text>
        <dbReference type="Rhea" id="RHEA:11096"/>
        <dbReference type="ChEBI" id="CHEBI:15378"/>
        <dbReference type="ChEBI" id="CHEBI:57597"/>
        <dbReference type="ChEBI" id="CHEBI:57642"/>
        <dbReference type="ChEBI" id="CHEBI:57783"/>
        <dbReference type="ChEBI" id="CHEBI:58349"/>
        <dbReference type="EC" id="1.1.1.94"/>
    </reaction>
    <physiologicalReaction direction="right-to-left" evidence="9">
        <dbReference type="Rhea" id="RHEA:11098"/>
    </physiologicalReaction>
</comment>
<gene>
    <name evidence="13" type="primary">gpsA</name>
    <name evidence="20" type="ordered locus">PERMA_1482</name>
</gene>
<evidence type="ECO:0000256" key="6">
    <source>
        <dbReference type="ARBA" id="ARBA00023098"/>
    </source>
</evidence>
<feature type="domain" description="Glycerol-3-phosphate dehydrogenase NAD-dependent C-terminal" evidence="19">
    <location>
        <begin position="179"/>
        <end position="319"/>
    </location>
</feature>
<dbReference type="PIRSF" id="PIRSF000114">
    <property type="entry name" value="Glycerol-3-P_dh"/>
    <property type="match status" value="1"/>
</dbReference>
<comment type="function">
    <text evidence="13">Catalyzes the reduction of the glycolytic intermediate dihydroxyacetone phosphate (DHAP) to sn-glycerol 3-phosphate (G3P), the key precursor for phospholipid synthesis.</text>
</comment>